<keyword evidence="10" id="KW-0732">Signal</keyword>
<organism evidence="21 22">
    <name type="scientific">Crotalaria pallida</name>
    <name type="common">Smooth rattlebox</name>
    <name type="synonym">Crotalaria striata</name>
    <dbReference type="NCBI Taxonomy" id="3830"/>
    <lineage>
        <taxon>Eukaryota</taxon>
        <taxon>Viridiplantae</taxon>
        <taxon>Streptophyta</taxon>
        <taxon>Embryophyta</taxon>
        <taxon>Tracheophyta</taxon>
        <taxon>Spermatophyta</taxon>
        <taxon>Magnoliopsida</taxon>
        <taxon>eudicotyledons</taxon>
        <taxon>Gunneridae</taxon>
        <taxon>Pentapetalae</taxon>
        <taxon>rosids</taxon>
        <taxon>fabids</taxon>
        <taxon>Fabales</taxon>
        <taxon>Fabaceae</taxon>
        <taxon>Papilionoideae</taxon>
        <taxon>50 kb inversion clade</taxon>
        <taxon>genistoids sensu lato</taxon>
        <taxon>core genistoids</taxon>
        <taxon>Crotalarieae</taxon>
        <taxon>Crotalaria</taxon>
    </lineage>
</organism>
<keyword evidence="18" id="KW-0675">Receptor</keyword>
<feature type="domain" description="Protein kinase" evidence="20">
    <location>
        <begin position="224"/>
        <end position="494"/>
    </location>
</feature>
<comment type="similarity">
    <text evidence="19">Belongs to the polygalacturonase-inhibiting protein family.</text>
</comment>
<keyword evidence="9" id="KW-0812">Transmembrane</keyword>
<evidence type="ECO:0000256" key="4">
    <source>
        <dbReference type="ARBA" id="ARBA00004479"/>
    </source>
</evidence>
<dbReference type="SMART" id="SM00365">
    <property type="entry name" value="LRR_SD22"/>
    <property type="match status" value="4"/>
</dbReference>
<dbReference type="GO" id="GO:0006952">
    <property type="term" value="P:defense response"/>
    <property type="evidence" value="ECO:0007669"/>
    <property type="project" value="UniProtKB-KW"/>
</dbReference>
<gene>
    <name evidence="21" type="ORF">RIF29_41867</name>
</gene>
<dbReference type="InterPro" id="IPR032675">
    <property type="entry name" value="LRR_dom_sf"/>
</dbReference>
<evidence type="ECO:0000313" key="22">
    <source>
        <dbReference type="Proteomes" id="UP001372338"/>
    </source>
</evidence>
<dbReference type="GO" id="GO:0005524">
    <property type="term" value="F:ATP binding"/>
    <property type="evidence" value="ECO:0007669"/>
    <property type="project" value="UniProtKB-KW"/>
</dbReference>
<evidence type="ECO:0000256" key="17">
    <source>
        <dbReference type="ARBA" id="ARBA00023157"/>
    </source>
</evidence>
<dbReference type="PANTHER" id="PTHR48053:SF126">
    <property type="entry name" value="MDIS1-INTERACTING RECEPTOR LIKE KINASE 2-LIKE ISOFORM X1"/>
    <property type="match status" value="1"/>
</dbReference>
<dbReference type="SMART" id="SM00369">
    <property type="entry name" value="LRR_TYP"/>
    <property type="match status" value="5"/>
</dbReference>
<dbReference type="PROSITE" id="PS00109">
    <property type="entry name" value="PROTEIN_KINASE_TYR"/>
    <property type="match status" value="1"/>
</dbReference>
<dbReference type="Pfam" id="PF12799">
    <property type="entry name" value="LRR_4"/>
    <property type="match status" value="1"/>
</dbReference>
<reference evidence="21 22" key="1">
    <citation type="submission" date="2024-01" db="EMBL/GenBank/DDBJ databases">
        <title>The genomes of 5 underutilized Papilionoideae crops provide insights into root nodulation and disease resistanc.</title>
        <authorList>
            <person name="Yuan L."/>
        </authorList>
    </citation>
    <scope>NUCLEOTIDE SEQUENCE [LARGE SCALE GENOMIC DNA]</scope>
    <source>
        <strain evidence="21">ZHUSHIDOU_FW_LH</strain>
        <tissue evidence="21">Leaf</tissue>
    </source>
</reference>
<evidence type="ECO:0000256" key="13">
    <source>
        <dbReference type="ARBA" id="ARBA00022821"/>
    </source>
</evidence>
<evidence type="ECO:0000256" key="10">
    <source>
        <dbReference type="ARBA" id="ARBA00022729"/>
    </source>
</evidence>
<dbReference type="SUPFAM" id="SSF56112">
    <property type="entry name" value="Protein kinase-like (PK-like)"/>
    <property type="match status" value="1"/>
</dbReference>
<dbReference type="InterPro" id="IPR008266">
    <property type="entry name" value="Tyr_kinase_AS"/>
</dbReference>
<keyword evidence="6" id="KW-0134">Cell wall</keyword>
<dbReference type="PANTHER" id="PTHR48053">
    <property type="entry name" value="LEUCINE RICH REPEAT FAMILY PROTEIN, EXPRESSED"/>
    <property type="match status" value="1"/>
</dbReference>
<evidence type="ECO:0000256" key="11">
    <source>
        <dbReference type="ARBA" id="ARBA00022737"/>
    </source>
</evidence>
<sequence length="522" mass="57166">MGTQLELGVASTLSELEMEANAILNSGWWNSSGYNYNNISNRCKWDGIVCNNGGSITRISLRGFGVGGIIPPEIGNLSKLTYLDLSGNSLQGVIPPSIGKLRHLVKLNISCNLIQGTIPPEIGDLSKLIYLDLSENSLKGVIPPSIGKLSQLVKLDISDNLIQKTIPPEIGNLSKATHLYLFYNFLEGDIPPSIANLSQLMILDISTNFIQGSIPHELGFLKNLKKINLSGNKIKGTIPLSIESLEKLTTIDLSNNLISGEIPPRLGYLPNLESLDLKFNNLGGKIPKSLSVLNTSTSKFIYLDISYNYLKGPIPYEAKELDWRKRVNIIKGVAHALSYLHHDCTPPIVHRDISSSNILLNSEWQPSVSDFGTARLLEHDSSNLTLVAGTYGYIAPELAYTVVMNEKCDVYSFGVVALETLVGSHPQEILSSLQSAVAHGITLCEVLDKRLEPPTTTVLLDIIDVAIMAFACLNSNPQYRPSMKCVSQGFRTRFSSLNLPLHKISLHQLMSQELFTLGTSSK</sequence>
<dbReference type="GO" id="GO:0005886">
    <property type="term" value="C:plasma membrane"/>
    <property type="evidence" value="ECO:0007669"/>
    <property type="project" value="UniProtKB-SubCell"/>
</dbReference>
<evidence type="ECO:0000256" key="14">
    <source>
        <dbReference type="ARBA" id="ARBA00022840"/>
    </source>
</evidence>
<protein>
    <recommendedName>
        <fullName evidence="20">Protein kinase domain-containing protein</fullName>
    </recommendedName>
</protein>
<dbReference type="FunFam" id="3.80.10.10:FF:000299">
    <property type="entry name" value="Piriformospora indica-insensitive protein 2"/>
    <property type="match status" value="1"/>
</dbReference>
<keyword evidence="15" id="KW-1133">Transmembrane helix</keyword>
<keyword evidence="22" id="KW-1185">Reference proteome</keyword>
<evidence type="ECO:0000256" key="2">
    <source>
        <dbReference type="ARBA" id="ARBA00004191"/>
    </source>
</evidence>
<dbReference type="PRINTS" id="PR00019">
    <property type="entry name" value="LEURICHRPT"/>
</dbReference>
<keyword evidence="11" id="KW-0677">Repeat</keyword>
<evidence type="ECO:0000256" key="6">
    <source>
        <dbReference type="ARBA" id="ARBA00022512"/>
    </source>
</evidence>
<dbReference type="InterPro" id="IPR000719">
    <property type="entry name" value="Prot_kinase_dom"/>
</dbReference>
<keyword evidence="12" id="KW-0547">Nucleotide-binding</keyword>
<dbReference type="SUPFAM" id="SSF52058">
    <property type="entry name" value="L domain-like"/>
    <property type="match status" value="1"/>
</dbReference>
<evidence type="ECO:0000256" key="5">
    <source>
        <dbReference type="ARBA" id="ARBA00022475"/>
    </source>
</evidence>
<evidence type="ECO:0000256" key="8">
    <source>
        <dbReference type="ARBA" id="ARBA00022614"/>
    </source>
</evidence>
<keyword evidence="8" id="KW-0433">Leucine-rich repeat</keyword>
<evidence type="ECO:0000256" key="16">
    <source>
        <dbReference type="ARBA" id="ARBA00023136"/>
    </source>
</evidence>
<dbReference type="InterPro" id="IPR051716">
    <property type="entry name" value="Plant_RL_S/T_kinase"/>
</dbReference>
<keyword evidence="13" id="KW-0611">Plant defense</keyword>
<keyword evidence="5" id="KW-1003">Cell membrane</keyword>
<evidence type="ECO:0000256" key="15">
    <source>
        <dbReference type="ARBA" id="ARBA00022989"/>
    </source>
</evidence>
<dbReference type="GO" id="GO:0004672">
    <property type="term" value="F:protein kinase activity"/>
    <property type="evidence" value="ECO:0007669"/>
    <property type="project" value="InterPro"/>
</dbReference>
<evidence type="ECO:0000256" key="1">
    <source>
        <dbReference type="ARBA" id="ARBA00004170"/>
    </source>
</evidence>
<dbReference type="AlphaFoldDB" id="A0AAN9HT49"/>
<evidence type="ECO:0000256" key="19">
    <source>
        <dbReference type="ARBA" id="ARBA00038043"/>
    </source>
</evidence>
<dbReference type="InterPro" id="IPR001611">
    <property type="entry name" value="Leu-rich_rpt"/>
</dbReference>
<keyword evidence="16" id="KW-0472">Membrane</keyword>
<keyword evidence="17" id="KW-1015">Disulfide bond</keyword>
<keyword evidence="7" id="KW-0964">Secreted</keyword>
<comment type="caution">
    <text evidence="21">The sequence shown here is derived from an EMBL/GenBank/DDBJ whole genome shotgun (WGS) entry which is preliminary data.</text>
</comment>
<dbReference type="Pfam" id="PF00560">
    <property type="entry name" value="LRR_1"/>
    <property type="match status" value="1"/>
</dbReference>
<dbReference type="EMBL" id="JAYWIO010000008">
    <property type="protein sequence ID" value="KAK7246992.1"/>
    <property type="molecule type" value="Genomic_DNA"/>
</dbReference>
<evidence type="ECO:0000256" key="3">
    <source>
        <dbReference type="ARBA" id="ARBA00004236"/>
    </source>
</evidence>
<evidence type="ECO:0000256" key="9">
    <source>
        <dbReference type="ARBA" id="ARBA00022692"/>
    </source>
</evidence>
<evidence type="ECO:0000259" key="20">
    <source>
        <dbReference type="PROSITE" id="PS50011"/>
    </source>
</evidence>
<dbReference type="Pfam" id="PF00069">
    <property type="entry name" value="Pkinase"/>
    <property type="match status" value="1"/>
</dbReference>
<dbReference type="InterPro" id="IPR011009">
    <property type="entry name" value="Kinase-like_dom_sf"/>
</dbReference>
<evidence type="ECO:0000256" key="18">
    <source>
        <dbReference type="ARBA" id="ARBA00023170"/>
    </source>
</evidence>
<comment type="subcellular location">
    <subcellularLocation>
        <location evidence="3">Cell membrane</location>
    </subcellularLocation>
    <subcellularLocation>
        <location evidence="1">Membrane</location>
        <topology evidence="1">Peripheral membrane protein</topology>
    </subcellularLocation>
    <subcellularLocation>
        <location evidence="4">Membrane</location>
        <topology evidence="4">Single-pass type I membrane protein</topology>
    </subcellularLocation>
    <subcellularLocation>
        <location evidence="2">Secreted</location>
        <location evidence="2">Cell wall</location>
    </subcellularLocation>
</comment>
<dbReference type="InterPro" id="IPR003591">
    <property type="entry name" value="Leu-rich_rpt_typical-subtyp"/>
</dbReference>
<name>A0AAN9HT49_CROPI</name>
<dbReference type="InterPro" id="IPR025875">
    <property type="entry name" value="Leu-rich_rpt_4"/>
</dbReference>
<dbReference type="Gene3D" id="1.10.510.10">
    <property type="entry name" value="Transferase(Phosphotransferase) domain 1"/>
    <property type="match status" value="1"/>
</dbReference>
<evidence type="ECO:0000256" key="7">
    <source>
        <dbReference type="ARBA" id="ARBA00022525"/>
    </source>
</evidence>
<dbReference type="SMART" id="SM00220">
    <property type="entry name" value="S_TKc"/>
    <property type="match status" value="1"/>
</dbReference>
<evidence type="ECO:0000256" key="12">
    <source>
        <dbReference type="ARBA" id="ARBA00022741"/>
    </source>
</evidence>
<dbReference type="FunFam" id="3.80.10.10:FF:000400">
    <property type="entry name" value="Nuclear pore complex protein NUP107"/>
    <property type="match status" value="1"/>
</dbReference>
<accession>A0AAN9HT49</accession>
<dbReference type="Proteomes" id="UP001372338">
    <property type="component" value="Unassembled WGS sequence"/>
</dbReference>
<dbReference type="PROSITE" id="PS50011">
    <property type="entry name" value="PROTEIN_KINASE_DOM"/>
    <property type="match status" value="1"/>
</dbReference>
<proteinExistence type="inferred from homology"/>
<dbReference type="FunFam" id="1.10.510.10:FF:000445">
    <property type="entry name" value="MDIS1-interacting receptor like kinase 2"/>
    <property type="match status" value="1"/>
</dbReference>
<keyword evidence="14" id="KW-0067">ATP-binding</keyword>
<dbReference type="Pfam" id="PF13855">
    <property type="entry name" value="LRR_8"/>
    <property type="match status" value="2"/>
</dbReference>
<dbReference type="Gene3D" id="3.80.10.10">
    <property type="entry name" value="Ribonuclease Inhibitor"/>
    <property type="match status" value="3"/>
</dbReference>
<evidence type="ECO:0000313" key="21">
    <source>
        <dbReference type="EMBL" id="KAK7246992.1"/>
    </source>
</evidence>